<reference evidence="6 7" key="1">
    <citation type="journal article" date="2019" name="PLoS Biol.">
        <title>Sex chromosomes control vertical transmission of feminizing Wolbachia symbionts in an isopod.</title>
        <authorList>
            <person name="Becking T."/>
            <person name="Chebbi M.A."/>
            <person name="Giraud I."/>
            <person name="Moumen B."/>
            <person name="Laverre T."/>
            <person name="Caubet Y."/>
            <person name="Peccoud J."/>
            <person name="Gilbert C."/>
            <person name="Cordaux R."/>
        </authorList>
    </citation>
    <scope>NUCLEOTIDE SEQUENCE [LARGE SCALE GENOMIC DNA]</scope>
    <source>
        <strain evidence="6">ANa2</strain>
        <tissue evidence="6">Whole body excluding digestive tract and cuticle</tissue>
    </source>
</reference>
<dbReference type="AlphaFoldDB" id="A0A5N5SZP6"/>
<feature type="region of interest" description="Disordered" evidence="3">
    <location>
        <begin position="668"/>
        <end position="701"/>
    </location>
</feature>
<feature type="compositionally biased region" description="Low complexity" evidence="3">
    <location>
        <begin position="939"/>
        <end position="969"/>
    </location>
</feature>
<dbReference type="EMBL" id="SEYY01019547">
    <property type="protein sequence ID" value="KAB7498140.1"/>
    <property type="molecule type" value="Genomic_DNA"/>
</dbReference>
<keyword evidence="4" id="KW-0812">Transmembrane</keyword>
<organism evidence="6 7">
    <name type="scientific">Armadillidium nasatum</name>
    <dbReference type="NCBI Taxonomy" id="96803"/>
    <lineage>
        <taxon>Eukaryota</taxon>
        <taxon>Metazoa</taxon>
        <taxon>Ecdysozoa</taxon>
        <taxon>Arthropoda</taxon>
        <taxon>Crustacea</taxon>
        <taxon>Multicrustacea</taxon>
        <taxon>Malacostraca</taxon>
        <taxon>Eumalacostraca</taxon>
        <taxon>Peracarida</taxon>
        <taxon>Isopoda</taxon>
        <taxon>Oniscidea</taxon>
        <taxon>Crinocheta</taxon>
        <taxon>Armadillidiidae</taxon>
        <taxon>Armadillidium</taxon>
    </lineage>
</organism>
<evidence type="ECO:0000313" key="6">
    <source>
        <dbReference type="EMBL" id="KAB7498140.1"/>
    </source>
</evidence>
<evidence type="ECO:0000259" key="5">
    <source>
        <dbReference type="Pfam" id="PF00135"/>
    </source>
</evidence>
<feature type="compositionally biased region" description="Basic and acidic residues" evidence="3">
    <location>
        <begin position="1022"/>
        <end position="1034"/>
    </location>
</feature>
<dbReference type="PANTHER" id="PTHR43903">
    <property type="entry name" value="NEUROLIGIN"/>
    <property type="match status" value="1"/>
</dbReference>
<keyword evidence="7" id="KW-1185">Reference proteome</keyword>
<keyword evidence="4" id="KW-0472">Membrane</keyword>
<keyword evidence="2" id="KW-0325">Glycoprotein</keyword>
<feature type="region of interest" description="Disordered" evidence="3">
    <location>
        <begin position="422"/>
        <end position="471"/>
    </location>
</feature>
<dbReference type="SUPFAM" id="SSF53474">
    <property type="entry name" value="alpha/beta-Hydrolases"/>
    <property type="match status" value="1"/>
</dbReference>
<dbReference type="InterPro" id="IPR029058">
    <property type="entry name" value="AB_hydrolase_fold"/>
</dbReference>
<dbReference type="Pfam" id="PF00135">
    <property type="entry name" value="COesterase"/>
    <property type="match status" value="2"/>
</dbReference>
<name>A0A5N5SZP6_9CRUS</name>
<feature type="compositionally biased region" description="Pro residues" evidence="3">
    <location>
        <begin position="422"/>
        <end position="436"/>
    </location>
</feature>
<feature type="region of interest" description="Disordered" evidence="3">
    <location>
        <begin position="510"/>
        <end position="547"/>
    </location>
</feature>
<keyword evidence="4" id="KW-1133">Transmembrane helix</keyword>
<accession>A0A5N5SZP6</accession>
<dbReference type="OrthoDB" id="3200163at2759"/>
<feature type="compositionally biased region" description="Polar residues" evidence="3">
    <location>
        <begin position="634"/>
        <end position="647"/>
    </location>
</feature>
<comment type="caution">
    <text evidence="6">The sequence shown here is derived from an EMBL/GenBank/DDBJ whole genome shotgun (WGS) entry which is preliminary data.</text>
</comment>
<comment type="similarity">
    <text evidence="1">Belongs to the type-B carboxylesterase/lipase family.</text>
</comment>
<sequence length="1103" mass="121702">MKYGFVDPNQKLPVLVYIHGESYEWNSGNPYDGTVLSSYGKVVVVTVNFRLGILGFLRPALNEKYVSNFGLLDQIAALHWIRGNIVQFGGDPESVTIFGHGTGAALVNLLLVSPVAQSSKGKWLNLLRVAKTLKCPLIDRGDELVNCLRMKTVEELLAVPLETAPFTTPLGPIMDGTVIKQDPLRLILSIDTASLSKYDLLYGATSAESFNILNASEVKFGMSKERRNRLLRAYISNTFDHQTSVIYAAVDNEYTTWNSSGRSPTGKRKEMENQGTVHGEELAYVFGAPLVKGFSHFGLNYTLEEQFLSELVMILWTNFAKTGNPNLPTPQKYKTEGAPFNWMENLRTLWPPYDQMNQQYLHIEQKKLAVWNRLIPDLISSSTLGAPIHPPRATVSTINLVPTVQPDYKPLLTPPPHVSPYKPVPVPQAPYSPSPYPSKHTKSQHDWKDPYDTSDKLIEPETSTPAPPPPTYAGTPMSIVILIGIMILFLNCFAMAGIYYKRDKIRFSRSRSNRELNTSNEEAPEGSNVETSGEKVSSSSSSLKGKDAKATELKNIKSFKPESGIYSGDEVLVDSSHCPLSSSESSLKRKELSSSSSFSTYPFSREGKKNFSKDQKTLKDSKSSLYDRKRNKSENSIYSEVSDQNSPDILDKKSPSVKFLNGVSLSSKSLNKSSTSINSVKSTGSKVSVKSNASKSSSKCVSLAKPVKKNASCQSLPTPEYCWGITPEMTMTGNELRNTHEKSEYSRQNVTAAMQKKKYPKVLPDVPYVLETHASTLPKARPPPPLRSTSLTSNEIEELENIHVIYRKKRNSRGESNSCDTDAIEQFYGTGGGEAPASPIRFYNTNVASTDAKKRLRRRSSEFEYEQNETYSHYPIYDTYVHKEKSSVQSVPPLPEPMLLKNYPTYSDSRSPRGPFGTFGKSSMNKKNYEDNKPLIPKATDNSANTSSSSDTHSPQSGLSKSGIIGISSHLPMKQYPTQEIVGSKSTSGSQSSSHTIYDTKENTGTVKKKKSSPAKYPSLSDSDKNTTKQDRPLKSVLKTTSAYDKPKPSASASSLSSSASINLTPVSTSDKSVPETQSQGKNLGSSFKIITPSSKVKSDQNK</sequence>
<feature type="compositionally biased region" description="Low complexity" evidence="3">
    <location>
        <begin position="984"/>
        <end position="994"/>
    </location>
</feature>
<dbReference type="InterPro" id="IPR051093">
    <property type="entry name" value="Neuroligin/BSAL"/>
</dbReference>
<feature type="compositionally biased region" description="Basic and acidic residues" evidence="3">
    <location>
        <begin position="605"/>
        <end position="628"/>
    </location>
</feature>
<evidence type="ECO:0000256" key="1">
    <source>
        <dbReference type="ARBA" id="ARBA00005964"/>
    </source>
</evidence>
<feature type="domain" description="Carboxylesterase type B" evidence="5">
    <location>
        <begin position="8"/>
        <end position="264"/>
    </location>
</feature>
<feature type="region of interest" description="Disordered" evidence="3">
    <location>
        <begin position="902"/>
        <end position="1103"/>
    </location>
</feature>
<feature type="domain" description="Carboxylesterase type B" evidence="5">
    <location>
        <begin position="272"/>
        <end position="367"/>
    </location>
</feature>
<feature type="compositionally biased region" description="Low complexity" evidence="3">
    <location>
        <begin position="1050"/>
        <end position="1061"/>
    </location>
</feature>
<feature type="transmembrane region" description="Helical" evidence="4">
    <location>
        <begin position="477"/>
        <end position="500"/>
    </location>
</feature>
<evidence type="ECO:0000256" key="4">
    <source>
        <dbReference type="SAM" id="Phobius"/>
    </source>
</evidence>
<evidence type="ECO:0000256" key="3">
    <source>
        <dbReference type="SAM" id="MobiDB-lite"/>
    </source>
</evidence>
<evidence type="ECO:0000256" key="2">
    <source>
        <dbReference type="ARBA" id="ARBA00023180"/>
    </source>
</evidence>
<feature type="compositionally biased region" description="Polar residues" evidence="3">
    <location>
        <begin position="1062"/>
        <end position="1086"/>
    </location>
</feature>
<dbReference type="Proteomes" id="UP000326759">
    <property type="component" value="Unassembled WGS sequence"/>
</dbReference>
<protein>
    <submittedName>
        <fullName evidence="6">Neuroligin-4, X-linked</fullName>
    </submittedName>
</protein>
<gene>
    <name evidence="6" type="primary">NLGN4X</name>
    <name evidence="6" type="ORF">Anas_03165</name>
</gene>
<evidence type="ECO:0000313" key="7">
    <source>
        <dbReference type="Proteomes" id="UP000326759"/>
    </source>
</evidence>
<dbReference type="InterPro" id="IPR002018">
    <property type="entry name" value="CarbesteraseB"/>
</dbReference>
<proteinExistence type="inferred from homology"/>
<feature type="region of interest" description="Disordered" evidence="3">
    <location>
        <begin position="596"/>
        <end position="653"/>
    </location>
</feature>
<dbReference type="Gene3D" id="3.40.50.1820">
    <property type="entry name" value="alpha/beta hydrolase"/>
    <property type="match status" value="2"/>
</dbReference>
<feature type="compositionally biased region" description="Basic and acidic residues" evidence="3">
    <location>
        <begin position="443"/>
        <end position="459"/>
    </location>
</feature>